<evidence type="ECO:0000313" key="1">
    <source>
        <dbReference type="EMBL" id="MDH0739830.1"/>
    </source>
</evidence>
<dbReference type="Proteomes" id="UP001161094">
    <property type="component" value="Unassembled WGS sequence"/>
</dbReference>
<sequence>MTLDLALSADHDLDLDLLGRASFVDGADRIAQQIKTTLLAFMGEWFLDTTFGVPYFEDVLVKSPDRASIEAIFRARIRAVPGVTQVQAMQLQMERQLRVLRVTYQADTSFGRLDRVVLLGASSGAPSPTSSSTS</sequence>
<proteinExistence type="predicted"/>
<dbReference type="RefSeq" id="WP_259245883.1">
    <property type="nucleotide sequence ID" value="NZ_JAOCDZ010000030.1"/>
</dbReference>
<dbReference type="AlphaFoldDB" id="A0AA42LUU6"/>
<protein>
    <submittedName>
        <fullName evidence="1">Uncharacterized protein</fullName>
    </submittedName>
</protein>
<name>A0AA42LUU6_9BURK</name>
<reference evidence="1" key="1">
    <citation type="submission" date="2022-09" db="EMBL/GenBank/DDBJ databases">
        <title>Intensive care unit water sources are persistently colonized with multi-drug resistant bacteria and are the site of extensive horizontal gene transfer of antibiotic resistance genes.</title>
        <authorList>
            <person name="Diorio-Toth L."/>
        </authorList>
    </citation>
    <scope>NUCLEOTIDE SEQUENCE</scope>
    <source>
        <strain evidence="1">GD03843</strain>
    </source>
</reference>
<evidence type="ECO:0000313" key="2">
    <source>
        <dbReference type="Proteomes" id="UP001161094"/>
    </source>
</evidence>
<dbReference type="Pfam" id="PF10934">
    <property type="entry name" value="Sheath_initiator"/>
    <property type="match status" value="1"/>
</dbReference>
<gene>
    <name evidence="1" type="ORF">N5D93_28785</name>
</gene>
<accession>A0AA42LUU6</accession>
<comment type="caution">
    <text evidence="1">The sequence shown here is derived from an EMBL/GenBank/DDBJ whole genome shotgun (WGS) entry which is preliminary data.</text>
</comment>
<organism evidence="1 2">
    <name type="scientific">Achromobacter spanius</name>
    <dbReference type="NCBI Taxonomy" id="217203"/>
    <lineage>
        <taxon>Bacteria</taxon>
        <taxon>Pseudomonadati</taxon>
        <taxon>Pseudomonadota</taxon>
        <taxon>Betaproteobacteria</taxon>
        <taxon>Burkholderiales</taxon>
        <taxon>Alcaligenaceae</taxon>
        <taxon>Achromobacter</taxon>
    </lineage>
</organism>
<dbReference type="InterPro" id="IPR020288">
    <property type="entry name" value="Sheath_initiator"/>
</dbReference>
<dbReference type="EMBL" id="JAOCDZ010000030">
    <property type="protein sequence ID" value="MDH0739830.1"/>
    <property type="molecule type" value="Genomic_DNA"/>
</dbReference>